<name>A0AA37NVV0_9PEZI</name>
<comment type="caution">
    <text evidence="2">The sequence shown here is derived from an EMBL/GenBank/DDBJ whole genome shotgun (WGS) entry which is preliminary data.</text>
</comment>
<sequence>MSRLRRLGCQPVQDNASTDFVKRFTNHEAEERRKKRAPSFTAEEHDALRKKLKTVHYISPNYADETKTNISVVRRKWKRFDFSVS</sequence>
<evidence type="ECO:0000313" key="2">
    <source>
        <dbReference type="EMBL" id="GKT43642.1"/>
    </source>
</evidence>
<evidence type="ECO:0000313" key="3">
    <source>
        <dbReference type="Proteomes" id="UP001055115"/>
    </source>
</evidence>
<feature type="region of interest" description="Disordered" evidence="1">
    <location>
        <begin position="25"/>
        <end position="44"/>
    </location>
</feature>
<dbReference type="EMBL" id="BQXU01000007">
    <property type="protein sequence ID" value="GKT43642.1"/>
    <property type="molecule type" value="Genomic_DNA"/>
</dbReference>
<protein>
    <submittedName>
        <fullName evidence="2">Uncharacterized protein</fullName>
    </submittedName>
</protein>
<gene>
    <name evidence="2" type="ORF">ColSpa_03823</name>
</gene>
<dbReference type="Proteomes" id="UP001055115">
    <property type="component" value="Unassembled WGS sequence"/>
</dbReference>
<evidence type="ECO:0000256" key="1">
    <source>
        <dbReference type="SAM" id="MobiDB-lite"/>
    </source>
</evidence>
<reference evidence="2 3" key="1">
    <citation type="submission" date="2022-03" db="EMBL/GenBank/DDBJ databases">
        <title>Genome data of Colletotrichum spp.</title>
        <authorList>
            <person name="Utami Y.D."/>
            <person name="Hiruma K."/>
        </authorList>
    </citation>
    <scope>NUCLEOTIDE SEQUENCE [LARGE SCALE GENOMIC DNA]</scope>
    <source>
        <strain evidence="2 3">MAFF 239500</strain>
    </source>
</reference>
<dbReference type="RefSeq" id="XP_049125992.1">
    <property type="nucleotide sequence ID" value="XM_049270035.1"/>
</dbReference>
<dbReference type="GeneID" id="73324625"/>
<dbReference type="AlphaFoldDB" id="A0AA37NVV0"/>
<proteinExistence type="predicted"/>
<keyword evidence="3" id="KW-1185">Reference proteome</keyword>
<organism evidence="2 3">
    <name type="scientific">Colletotrichum spaethianum</name>
    <dbReference type="NCBI Taxonomy" id="700344"/>
    <lineage>
        <taxon>Eukaryota</taxon>
        <taxon>Fungi</taxon>
        <taxon>Dikarya</taxon>
        <taxon>Ascomycota</taxon>
        <taxon>Pezizomycotina</taxon>
        <taxon>Sordariomycetes</taxon>
        <taxon>Hypocreomycetidae</taxon>
        <taxon>Glomerellales</taxon>
        <taxon>Glomerellaceae</taxon>
        <taxon>Colletotrichum</taxon>
        <taxon>Colletotrichum spaethianum species complex</taxon>
    </lineage>
</organism>
<accession>A0AA37NVV0</accession>